<dbReference type="InterPro" id="IPR042095">
    <property type="entry name" value="SUMF_sf"/>
</dbReference>
<keyword evidence="4" id="KW-1185">Reference proteome</keyword>
<protein>
    <recommendedName>
        <fullName evidence="2">Sulfatase-modifying factor enzyme-like domain-containing protein</fullName>
    </recommendedName>
</protein>
<dbReference type="FunCoup" id="E9FQV8">
    <property type="interactions" value="459"/>
</dbReference>
<dbReference type="STRING" id="6669.E9FQV8"/>
<comment type="similarity">
    <text evidence="1">Belongs to the sulfatase-modifying factor family.</text>
</comment>
<dbReference type="Pfam" id="PF03781">
    <property type="entry name" value="FGE-sulfatase"/>
    <property type="match status" value="1"/>
</dbReference>
<dbReference type="PhylomeDB" id="E9FQV8"/>
<dbReference type="PANTHER" id="PTHR23150">
    <property type="entry name" value="SULFATASE MODIFYING FACTOR 1, 2"/>
    <property type="match status" value="1"/>
</dbReference>
<evidence type="ECO:0000313" key="3">
    <source>
        <dbReference type="EMBL" id="EFX90057.1"/>
    </source>
</evidence>
<evidence type="ECO:0000259" key="2">
    <source>
        <dbReference type="Pfam" id="PF03781"/>
    </source>
</evidence>
<dbReference type="OMA" id="RQNVYDL"/>
<dbReference type="Proteomes" id="UP000000305">
    <property type="component" value="Unassembled WGS sequence"/>
</dbReference>
<gene>
    <name evidence="3" type="ORF">DAPPUDRAFT_94253</name>
</gene>
<dbReference type="PANTHER" id="PTHR23150:SF19">
    <property type="entry name" value="FORMYLGLYCINE-GENERATING ENZYME"/>
    <property type="match status" value="1"/>
</dbReference>
<dbReference type="InterPro" id="IPR016187">
    <property type="entry name" value="CTDL_fold"/>
</dbReference>
<dbReference type="AlphaFoldDB" id="E9FQV8"/>
<dbReference type="InParanoid" id="E9FQV8"/>
<dbReference type="KEGG" id="dpx:DAPPUDRAFT_94253"/>
<dbReference type="HOGENOM" id="CLU_012431_4_2_1"/>
<reference evidence="3 4" key="1">
    <citation type="journal article" date="2011" name="Science">
        <title>The ecoresponsive genome of Daphnia pulex.</title>
        <authorList>
            <person name="Colbourne J.K."/>
            <person name="Pfrender M.E."/>
            <person name="Gilbert D."/>
            <person name="Thomas W.K."/>
            <person name="Tucker A."/>
            <person name="Oakley T.H."/>
            <person name="Tokishita S."/>
            <person name="Aerts A."/>
            <person name="Arnold G.J."/>
            <person name="Basu M.K."/>
            <person name="Bauer D.J."/>
            <person name="Caceres C.E."/>
            <person name="Carmel L."/>
            <person name="Casola C."/>
            <person name="Choi J.H."/>
            <person name="Detter J.C."/>
            <person name="Dong Q."/>
            <person name="Dusheyko S."/>
            <person name="Eads B.D."/>
            <person name="Frohlich T."/>
            <person name="Geiler-Samerotte K.A."/>
            <person name="Gerlach D."/>
            <person name="Hatcher P."/>
            <person name="Jogdeo S."/>
            <person name="Krijgsveld J."/>
            <person name="Kriventseva E.V."/>
            <person name="Kultz D."/>
            <person name="Laforsch C."/>
            <person name="Lindquist E."/>
            <person name="Lopez J."/>
            <person name="Manak J.R."/>
            <person name="Muller J."/>
            <person name="Pangilinan J."/>
            <person name="Patwardhan R.P."/>
            <person name="Pitluck S."/>
            <person name="Pritham E.J."/>
            <person name="Rechtsteiner A."/>
            <person name="Rho M."/>
            <person name="Rogozin I.B."/>
            <person name="Sakarya O."/>
            <person name="Salamov A."/>
            <person name="Schaack S."/>
            <person name="Shapiro H."/>
            <person name="Shiga Y."/>
            <person name="Skalitzky C."/>
            <person name="Smith Z."/>
            <person name="Souvorov A."/>
            <person name="Sung W."/>
            <person name="Tang Z."/>
            <person name="Tsuchiya D."/>
            <person name="Tu H."/>
            <person name="Vos H."/>
            <person name="Wang M."/>
            <person name="Wolf Y.I."/>
            <person name="Yamagata H."/>
            <person name="Yamada T."/>
            <person name="Ye Y."/>
            <person name="Shaw J.R."/>
            <person name="Andrews J."/>
            <person name="Crease T.J."/>
            <person name="Tang H."/>
            <person name="Lucas S.M."/>
            <person name="Robertson H.M."/>
            <person name="Bork P."/>
            <person name="Koonin E.V."/>
            <person name="Zdobnov E.M."/>
            <person name="Grigoriev I.V."/>
            <person name="Lynch M."/>
            <person name="Boore J.L."/>
        </authorList>
    </citation>
    <scope>NUCLEOTIDE SEQUENCE [LARGE SCALE GENOMIC DNA]</scope>
</reference>
<organism evidence="3 4">
    <name type="scientific">Daphnia pulex</name>
    <name type="common">Water flea</name>
    <dbReference type="NCBI Taxonomy" id="6669"/>
    <lineage>
        <taxon>Eukaryota</taxon>
        <taxon>Metazoa</taxon>
        <taxon>Ecdysozoa</taxon>
        <taxon>Arthropoda</taxon>
        <taxon>Crustacea</taxon>
        <taxon>Branchiopoda</taxon>
        <taxon>Diplostraca</taxon>
        <taxon>Cladocera</taxon>
        <taxon>Anomopoda</taxon>
        <taxon>Daphniidae</taxon>
        <taxon>Daphnia</taxon>
    </lineage>
</organism>
<dbReference type="GO" id="GO:0005783">
    <property type="term" value="C:endoplasmic reticulum"/>
    <property type="evidence" value="ECO:0000318"/>
    <property type="project" value="GO_Central"/>
</dbReference>
<dbReference type="InterPro" id="IPR005532">
    <property type="entry name" value="SUMF_dom"/>
</dbReference>
<dbReference type="GO" id="GO:0120147">
    <property type="term" value="F:formylglycine-generating oxidase activity"/>
    <property type="evidence" value="ECO:0000318"/>
    <property type="project" value="GO_Central"/>
</dbReference>
<dbReference type="OrthoDB" id="659at2759"/>
<dbReference type="Gene3D" id="3.90.1580.10">
    <property type="entry name" value="paralog of FGE (formylglycine-generating enzyme)"/>
    <property type="match status" value="1"/>
</dbReference>
<dbReference type="InterPro" id="IPR051043">
    <property type="entry name" value="Sulfatase_Mod_Factor_Kinase"/>
</dbReference>
<name>E9FQV8_DAPPU</name>
<evidence type="ECO:0000313" key="4">
    <source>
        <dbReference type="Proteomes" id="UP000000305"/>
    </source>
</evidence>
<sequence length="286" mass="32225">MVMVRGGIYEIGTDEPVFIADGESPARSVYLDDYFIDTHEVSNQDFADFVEISNFVTEAEKFGSSFVFEGILSDETKSEISKVVASAPWWMPVVNASWKFPEGPNSSISDKMNHPAIHISWNDAVSFCDFYGKRLPSEAEWEVACQGGLKQRLYPWGNKLNPYGKHWTNIWQGKFPGENTAEDGYVGTAPVDAFPPNKYGLYQMVGNVWEWTMDWWQVDHSSELLRNPMGPKKGKDKVKKGGSYMCHQSTCFRYRCAARSQNTPDSSSSNLGFRCAMSSSPQVKIL</sequence>
<dbReference type="EMBL" id="GL732523">
    <property type="protein sequence ID" value="EFX90057.1"/>
    <property type="molecule type" value="Genomic_DNA"/>
</dbReference>
<accession>E9FQV8</accession>
<dbReference type="SUPFAM" id="SSF56436">
    <property type="entry name" value="C-type lectin-like"/>
    <property type="match status" value="1"/>
</dbReference>
<evidence type="ECO:0000256" key="1">
    <source>
        <dbReference type="ARBA" id="ARBA00005310"/>
    </source>
</evidence>
<proteinExistence type="inferred from homology"/>
<dbReference type="eggNOG" id="ENOG502QVDG">
    <property type="taxonomic scope" value="Eukaryota"/>
</dbReference>
<feature type="domain" description="Sulfatase-modifying factor enzyme-like" evidence="2">
    <location>
        <begin position="1"/>
        <end position="276"/>
    </location>
</feature>